<keyword evidence="1 2" id="KW-0175">Coiled coil</keyword>
<feature type="coiled-coil region" evidence="2">
    <location>
        <begin position="107"/>
        <end position="190"/>
    </location>
</feature>
<feature type="region of interest" description="Disordered" evidence="3">
    <location>
        <begin position="314"/>
        <end position="336"/>
    </location>
</feature>
<feature type="compositionally biased region" description="Basic and acidic residues" evidence="3">
    <location>
        <begin position="480"/>
        <end position="489"/>
    </location>
</feature>
<evidence type="ECO:0000313" key="5">
    <source>
        <dbReference type="Proteomes" id="UP000887568"/>
    </source>
</evidence>
<evidence type="ECO:0008006" key="6">
    <source>
        <dbReference type="Google" id="ProtNLM"/>
    </source>
</evidence>
<protein>
    <recommendedName>
        <fullName evidence="6">Coiled-coil domain-containing protein 112</fullName>
    </recommendedName>
</protein>
<reference evidence="4" key="1">
    <citation type="submission" date="2022-11" db="UniProtKB">
        <authorList>
            <consortium name="EnsemblMetazoa"/>
        </authorList>
    </citation>
    <scope>IDENTIFICATION</scope>
</reference>
<evidence type="ECO:0000313" key="4">
    <source>
        <dbReference type="EnsemblMetazoa" id="XP_038073575.1"/>
    </source>
</evidence>
<evidence type="ECO:0000256" key="1">
    <source>
        <dbReference type="ARBA" id="ARBA00023054"/>
    </source>
</evidence>
<feature type="compositionally biased region" description="Basic and acidic residues" evidence="3">
    <location>
        <begin position="10"/>
        <end position="35"/>
    </location>
</feature>
<keyword evidence="5" id="KW-1185">Reference proteome</keyword>
<feature type="region of interest" description="Disordered" evidence="3">
    <location>
        <begin position="439"/>
        <end position="464"/>
    </location>
</feature>
<evidence type="ECO:0000256" key="3">
    <source>
        <dbReference type="SAM" id="MobiDB-lite"/>
    </source>
</evidence>
<dbReference type="CTD" id="153733"/>
<proteinExistence type="predicted"/>
<dbReference type="PANTHER" id="PTHR21549:SF0">
    <property type="entry name" value="COILED-COIL DOMAIN-CONTAINING PROTEIN 112"/>
    <property type="match status" value="1"/>
</dbReference>
<name>A0A914BCK7_PATMI</name>
<feature type="region of interest" description="Disordered" evidence="3">
    <location>
        <begin position="480"/>
        <end position="512"/>
    </location>
</feature>
<feature type="compositionally biased region" description="Basic and acidic residues" evidence="3">
    <location>
        <begin position="322"/>
        <end position="336"/>
    </location>
</feature>
<evidence type="ECO:0000256" key="2">
    <source>
        <dbReference type="SAM" id="Coils"/>
    </source>
</evidence>
<dbReference type="PANTHER" id="PTHR21549">
    <property type="entry name" value="MUTATED IN BLADDER CANCER 1"/>
    <property type="match status" value="1"/>
</dbReference>
<dbReference type="OMA" id="HRAVPAW"/>
<dbReference type="AlphaFoldDB" id="A0A914BCK7"/>
<feature type="region of interest" description="Disordered" evidence="3">
    <location>
        <begin position="1"/>
        <end position="47"/>
    </location>
</feature>
<accession>A0A914BCK7</accession>
<dbReference type="RefSeq" id="XP_038073575.1">
    <property type="nucleotide sequence ID" value="XM_038217647.1"/>
</dbReference>
<dbReference type="EnsemblMetazoa" id="XM_038217647.1">
    <property type="protein sequence ID" value="XP_038073575.1"/>
    <property type="gene ID" value="LOC119741762"/>
</dbReference>
<dbReference type="Proteomes" id="UP000887568">
    <property type="component" value="Unplaced"/>
</dbReference>
<dbReference type="GeneID" id="119741762"/>
<dbReference type="OrthoDB" id="2152435at2759"/>
<dbReference type="InterPro" id="IPR039902">
    <property type="entry name" value="CCDC148/CCDC112"/>
</dbReference>
<sequence>MASKGLATKRRQESGRRKGKEDGDKTRGGGGDEMKAGGGSSWAWKTKTENAKKVEALREIEQLEQKINNLDREKGVHLYNKRSDFRKLFCTLEEQELKLNSDRKTEKAKLRQQLNKMRGSVTKFQRELHNVKPTPEFVEKLKEIMETIESVVSEFKEQQKQIYEELLREEQTLNQEVTALEKRLESWASAPPITIETKSVKPKTVSSARNVIADLPPEVAAFERFLLQTGGHRGGWDEYDHGTFLRIRNKFKGKSAFLDEAATSIPGRNITDVRQHENWYQEYLTLMEKKKDGIQKWKIVKEAQKDECLTQAAVDEDEKKEEEEQKTRARARRLEEERREQADRLNAWKVQKELMKAKEEEKQIEIEMRRAKEYEKERLRQLEVRNQVQEYLQRKQEEDAIQRLEVESKKAVQEEEKKTMSREERVRFLERDQRRLEERLAKGKAKEEEQRKKSKRLERLKGQVEVQVERDPSRLYRLTEGWKERKKDTTSASNGPVLHMPHRAVPSWRAGL</sequence>
<organism evidence="4 5">
    <name type="scientific">Patiria miniata</name>
    <name type="common">Bat star</name>
    <name type="synonym">Asterina miniata</name>
    <dbReference type="NCBI Taxonomy" id="46514"/>
    <lineage>
        <taxon>Eukaryota</taxon>
        <taxon>Metazoa</taxon>
        <taxon>Echinodermata</taxon>
        <taxon>Eleutherozoa</taxon>
        <taxon>Asterozoa</taxon>
        <taxon>Asteroidea</taxon>
        <taxon>Valvatacea</taxon>
        <taxon>Valvatida</taxon>
        <taxon>Asterinidae</taxon>
        <taxon>Patiria</taxon>
    </lineage>
</organism>